<accession>A0A0N4W385</accession>
<dbReference type="Pfam" id="PF03178">
    <property type="entry name" value="CPSF_A"/>
    <property type="match status" value="1"/>
</dbReference>
<reference evidence="2 3" key="2">
    <citation type="submission" date="2018-11" db="EMBL/GenBank/DDBJ databases">
        <authorList>
            <consortium name="Pathogen Informatics"/>
        </authorList>
    </citation>
    <scope>NUCLEOTIDE SEQUENCE [LARGE SCALE GENOMIC DNA]</scope>
    <source>
        <strain evidence="2 3">MHpl1</strain>
    </source>
</reference>
<dbReference type="OrthoDB" id="436637at2759"/>
<evidence type="ECO:0000259" key="1">
    <source>
        <dbReference type="Pfam" id="PF03178"/>
    </source>
</evidence>
<name>A0A0N4W385_HAEPC</name>
<proteinExistence type="predicted"/>
<dbReference type="STRING" id="6290.A0A0N4W385"/>
<dbReference type="Proteomes" id="UP000268014">
    <property type="component" value="Unassembled WGS sequence"/>
</dbReference>
<evidence type="ECO:0000313" key="4">
    <source>
        <dbReference type="WBParaSite" id="HPLM_0000425801-mRNA-1"/>
    </source>
</evidence>
<dbReference type="OMA" id="LICQFIT"/>
<dbReference type="InterPro" id="IPR004871">
    <property type="entry name" value="RSE1/DDB1/CPSF1_C"/>
</dbReference>
<reference evidence="4" key="1">
    <citation type="submission" date="2017-02" db="UniProtKB">
        <authorList>
            <consortium name="WormBaseParasite"/>
        </authorList>
    </citation>
    <scope>IDENTIFICATION</scope>
</reference>
<dbReference type="GO" id="GO:0003676">
    <property type="term" value="F:nucleic acid binding"/>
    <property type="evidence" value="ECO:0007669"/>
    <property type="project" value="InterPro"/>
</dbReference>
<protein>
    <submittedName>
        <fullName evidence="4">CPSF_A domain-containing protein</fullName>
    </submittedName>
</protein>
<organism evidence="4">
    <name type="scientific">Haemonchus placei</name>
    <name type="common">Barber's pole worm</name>
    <dbReference type="NCBI Taxonomy" id="6290"/>
    <lineage>
        <taxon>Eukaryota</taxon>
        <taxon>Metazoa</taxon>
        <taxon>Ecdysozoa</taxon>
        <taxon>Nematoda</taxon>
        <taxon>Chromadorea</taxon>
        <taxon>Rhabditida</taxon>
        <taxon>Rhabditina</taxon>
        <taxon>Rhabditomorpha</taxon>
        <taxon>Strongyloidea</taxon>
        <taxon>Trichostrongylidae</taxon>
        <taxon>Haemonchus</taxon>
    </lineage>
</organism>
<dbReference type="WBParaSite" id="HPLM_0000425801-mRNA-1">
    <property type="protein sequence ID" value="HPLM_0000425801-mRNA-1"/>
    <property type="gene ID" value="HPLM_0000425801"/>
</dbReference>
<gene>
    <name evidence="2" type="ORF">HPLM_LOCUS4250</name>
</gene>
<sequence length="133" mass="14820">MCNMLLETKKEKGNVDLEEFPKCLQLRLPENVNEDIQEDPTALRSLWDRGLLNGASQKVDQVAVFYTGDLVTSLQKTSLVPGANECVIYTTIGGAIGILVPFISKDVSNGDCSEFFPHSSRQLIHPWKHLAKF</sequence>
<evidence type="ECO:0000313" key="2">
    <source>
        <dbReference type="EMBL" id="VDO22795.1"/>
    </source>
</evidence>
<dbReference type="InterPro" id="IPR015943">
    <property type="entry name" value="WD40/YVTN_repeat-like_dom_sf"/>
</dbReference>
<dbReference type="AlphaFoldDB" id="A0A0N4W385"/>
<dbReference type="EMBL" id="UZAF01016189">
    <property type="protein sequence ID" value="VDO22795.1"/>
    <property type="molecule type" value="Genomic_DNA"/>
</dbReference>
<evidence type="ECO:0000313" key="3">
    <source>
        <dbReference type="Proteomes" id="UP000268014"/>
    </source>
</evidence>
<dbReference type="Gene3D" id="2.130.10.10">
    <property type="entry name" value="YVTN repeat-like/Quinoprotein amine dehydrogenase"/>
    <property type="match status" value="1"/>
</dbReference>
<dbReference type="GO" id="GO:0005634">
    <property type="term" value="C:nucleus"/>
    <property type="evidence" value="ECO:0007669"/>
    <property type="project" value="InterPro"/>
</dbReference>
<keyword evidence="3" id="KW-1185">Reference proteome</keyword>
<feature type="domain" description="RSE1/DDB1/CPSF1 C-terminal" evidence="1">
    <location>
        <begin position="25"/>
        <end position="107"/>
    </location>
</feature>